<dbReference type="Pfam" id="PF01152">
    <property type="entry name" value="Bac_globin"/>
    <property type="match status" value="1"/>
</dbReference>
<keyword evidence="3 7" id="KW-0349">Heme</keyword>
<dbReference type="PANTHER" id="PTHR47366:SF1">
    <property type="entry name" value="TWO-ON-TWO HEMOGLOBIN-3"/>
    <property type="match status" value="1"/>
</dbReference>
<evidence type="ECO:0000256" key="6">
    <source>
        <dbReference type="ARBA" id="ARBA00034496"/>
    </source>
</evidence>
<dbReference type="InterPro" id="IPR001486">
    <property type="entry name" value="Hemoglobin_trunc"/>
</dbReference>
<evidence type="ECO:0000256" key="3">
    <source>
        <dbReference type="ARBA" id="ARBA00022617"/>
    </source>
</evidence>
<dbReference type="Gene3D" id="1.10.490.10">
    <property type="entry name" value="Globins"/>
    <property type="match status" value="1"/>
</dbReference>
<dbReference type="SUPFAM" id="SSF46458">
    <property type="entry name" value="Globin-like"/>
    <property type="match status" value="1"/>
</dbReference>
<dbReference type="EMBL" id="CP007806">
    <property type="protein sequence ID" value="AIG24587.1"/>
    <property type="molecule type" value="Genomic_DNA"/>
</dbReference>
<dbReference type="AlphaFoldDB" id="A0A075QVW0"/>
<evidence type="ECO:0000256" key="4">
    <source>
        <dbReference type="ARBA" id="ARBA00022723"/>
    </source>
</evidence>
<dbReference type="Proteomes" id="UP000005850">
    <property type="component" value="Chromosome"/>
</dbReference>
<dbReference type="InterPro" id="IPR044203">
    <property type="entry name" value="GlbO/GLB3-like"/>
</dbReference>
<keyword evidence="4" id="KW-0479">Metal-binding</keyword>
<keyword evidence="5" id="KW-0408">Iron</keyword>
<evidence type="ECO:0000256" key="1">
    <source>
        <dbReference type="ARBA" id="ARBA00001971"/>
    </source>
</evidence>
<protein>
    <submittedName>
        <fullName evidence="8">Hemoglobin-like protein YjbI</fullName>
    </submittedName>
</protein>
<dbReference type="InterPro" id="IPR009050">
    <property type="entry name" value="Globin-like_sf"/>
</dbReference>
<sequence>MIEKSGSLYDQIGGAPTLRKLVNHFYDLVAKHEDLIPIFPSDLTEVKAKQYLFLTQFLGGPSLYSEKHGHPMLRARHLPFEITPKRAGAWLLCMEQALDHTEIEEPMKSQIFERLTLTAHHMINQWNQQEGTPS</sequence>
<name>A0A075QVW0_BRELA</name>
<dbReference type="STRING" id="1042163.BRLA_c001770"/>
<evidence type="ECO:0000256" key="5">
    <source>
        <dbReference type="ARBA" id="ARBA00023004"/>
    </source>
</evidence>
<dbReference type="InterPro" id="IPR012292">
    <property type="entry name" value="Globin/Proto"/>
</dbReference>
<dbReference type="FunFam" id="1.10.490.10:FF:000004">
    <property type="entry name" value="Group 2 hemoglobin yjbI"/>
    <property type="match status" value="1"/>
</dbReference>
<gene>
    <name evidence="8" type="primary">yjbI</name>
    <name evidence="8" type="ORF">BRLA_c001770</name>
</gene>
<proteinExistence type="inferred from homology"/>
<dbReference type="HOGENOM" id="CLU_103526_3_0_9"/>
<evidence type="ECO:0000256" key="2">
    <source>
        <dbReference type="ARBA" id="ARBA00022448"/>
    </source>
</evidence>
<dbReference type="RefSeq" id="WP_003333797.1">
    <property type="nucleotide sequence ID" value="NZ_CP007806.1"/>
</dbReference>
<evidence type="ECO:0000313" key="9">
    <source>
        <dbReference type="Proteomes" id="UP000005850"/>
    </source>
</evidence>
<dbReference type="PANTHER" id="PTHR47366">
    <property type="entry name" value="TWO-ON-TWO HEMOGLOBIN-3"/>
    <property type="match status" value="1"/>
</dbReference>
<dbReference type="GO" id="GO:0020037">
    <property type="term" value="F:heme binding"/>
    <property type="evidence" value="ECO:0007669"/>
    <property type="project" value="InterPro"/>
</dbReference>
<reference evidence="8 9" key="1">
    <citation type="journal article" date="2011" name="J. Bacteriol.">
        <title>Genome sequence of Brevibacillus laterosporus LMG 15441, a pathogen of invertebrates.</title>
        <authorList>
            <person name="Djukic M."/>
            <person name="Poehlein A."/>
            <person name="Thurmer A."/>
            <person name="Daniel R."/>
        </authorList>
    </citation>
    <scope>NUCLEOTIDE SEQUENCE [LARGE SCALE GENOMIC DNA]</scope>
    <source>
        <strain evidence="8 9">LMG 15441</strain>
    </source>
</reference>
<evidence type="ECO:0000256" key="7">
    <source>
        <dbReference type="PIRSR" id="PIRSR601486-1"/>
    </source>
</evidence>
<dbReference type="GO" id="GO:0046872">
    <property type="term" value="F:metal ion binding"/>
    <property type="evidence" value="ECO:0007669"/>
    <property type="project" value="UniProtKB-KW"/>
</dbReference>
<evidence type="ECO:0000313" key="8">
    <source>
        <dbReference type="EMBL" id="AIG24587.1"/>
    </source>
</evidence>
<dbReference type="GO" id="GO:0019825">
    <property type="term" value="F:oxygen binding"/>
    <property type="evidence" value="ECO:0007669"/>
    <property type="project" value="InterPro"/>
</dbReference>
<dbReference type="InterPro" id="IPR019795">
    <property type="entry name" value="Globin_bac-like_CS"/>
</dbReference>
<dbReference type="GO" id="GO:0005344">
    <property type="term" value="F:oxygen carrier activity"/>
    <property type="evidence" value="ECO:0007669"/>
    <property type="project" value="InterPro"/>
</dbReference>
<comment type="similarity">
    <text evidence="6">Belongs to the truncated hemoglobin family. Group II subfamily.</text>
</comment>
<feature type="binding site" description="distal binding residue" evidence="7">
    <location>
        <position position="120"/>
    </location>
    <ligand>
        <name>heme</name>
        <dbReference type="ChEBI" id="CHEBI:30413"/>
    </ligand>
    <ligandPart>
        <name>Fe</name>
        <dbReference type="ChEBI" id="CHEBI:18248"/>
    </ligandPart>
</feature>
<comment type="cofactor">
    <cofactor evidence="1">
        <name>heme</name>
        <dbReference type="ChEBI" id="CHEBI:30413"/>
    </cofactor>
</comment>
<dbReference type="eggNOG" id="COG2346">
    <property type="taxonomic scope" value="Bacteria"/>
</dbReference>
<dbReference type="PROSITE" id="PS01213">
    <property type="entry name" value="GLOBIN_FAM_2"/>
    <property type="match status" value="1"/>
</dbReference>
<keyword evidence="2" id="KW-0813">Transport</keyword>
<accession>A0A075QVW0</accession>
<dbReference type="KEGG" id="blr:BRLA_c001770"/>
<keyword evidence="9" id="KW-1185">Reference proteome</keyword>
<organism evidence="8 9">
    <name type="scientific">Brevibacillus laterosporus LMG 15441</name>
    <dbReference type="NCBI Taxonomy" id="1042163"/>
    <lineage>
        <taxon>Bacteria</taxon>
        <taxon>Bacillati</taxon>
        <taxon>Bacillota</taxon>
        <taxon>Bacilli</taxon>
        <taxon>Bacillales</taxon>
        <taxon>Paenibacillaceae</taxon>
        <taxon>Brevibacillus</taxon>
    </lineage>
</organism>